<dbReference type="HOGENOM" id="CLU_3117187_0_0_7"/>
<name>I5B3Z1_9BACT</name>
<dbReference type="AlphaFoldDB" id="I5B3Z1"/>
<protein>
    <submittedName>
        <fullName evidence="1">Uncharacterized protein</fullName>
    </submittedName>
</protein>
<keyword evidence="2" id="KW-1185">Reference proteome</keyword>
<evidence type="ECO:0000313" key="1">
    <source>
        <dbReference type="EMBL" id="EIM64204.1"/>
    </source>
</evidence>
<evidence type="ECO:0000313" key="2">
    <source>
        <dbReference type="Proteomes" id="UP000005778"/>
    </source>
</evidence>
<dbReference type="Proteomes" id="UP000005778">
    <property type="component" value="Chromosome"/>
</dbReference>
<sequence>MIIMIKKMMTMGLLGVIVTSILNLNNTRHASWGLDPECAPRRVTYFWGKA</sequence>
<accession>I5B3Z1</accession>
<reference evidence="1 2" key="2">
    <citation type="submission" date="2012-02" db="EMBL/GenBank/DDBJ databases">
        <title>Improved High-Quality Draft sequence of Desulfobacter postgatei 2ac9.</title>
        <authorList>
            <consortium name="US DOE Joint Genome Institute"/>
            <person name="Lucas S."/>
            <person name="Han J."/>
            <person name="Lapidus A."/>
            <person name="Cheng J.-F."/>
            <person name="Goodwin L."/>
            <person name="Pitluck S."/>
            <person name="Peters L."/>
            <person name="Ovchinnikova G."/>
            <person name="Held B."/>
            <person name="Detter J.C."/>
            <person name="Han C."/>
            <person name="Tapia R."/>
            <person name="Land M."/>
            <person name="Hauser L."/>
            <person name="Kyrpides N."/>
            <person name="Ivanova N."/>
            <person name="Pagani I."/>
            <person name="Orellana R."/>
            <person name="Lovley D."/>
            <person name="Woyke T."/>
        </authorList>
    </citation>
    <scope>NUCLEOTIDE SEQUENCE [LARGE SCALE GENOMIC DNA]</scope>
    <source>
        <strain evidence="1 2">2ac9</strain>
    </source>
</reference>
<dbReference type="EMBL" id="CM001488">
    <property type="protein sequence ID" value="EIM64204.1"/>
    <property type="molecule type" value="Genomic_DNA"/>
</dbReference>
<reference evidence="1 2" key="1">
    <citation type="submission" date="2011-09" db="EMBL/GenBank/DDBJ databases">
        <authorList>
            <consortium name="US DOE Joint Genome Institute (JGI-PGF)"/>
            <person name="Lucas S."/>
            <person name="Han J."/>
            <person name="Lapidus A."/>
            <person name="Cheng J.-F."/>
            <person name="Goodwin L."/>
            <person name="Pitluck S."/>
            <person name="Peters L."/>
            <person name="Land M.L."/>
            <person name="Hauser L."/>
            <person name="Orellana R."/>
            <person name="Lovley D."/>
            <person name="Woyke T.J."/>
        </authorList>
    </citation>
    <scope>NUCLEOTIDE SEQUENCE [LARGE SCALE GENOMIC DNA]</scope>
    <source>
        <strain evidence="1 2">2ac9</strain>
    </source>
</reference>
<proteinExistence type="predicted"/>
<gene>
    <name evidence="1" type="ORF">DespoDRAFT_02339</name>
</gene>
<organism evidence="1 2">
    <name type="scientific">Desulfobacter postgatei 2ac9</name>
    <dbReference type="NCBI Taxonomy" id="879212"/>
    <lineage>
        <taxon>Bacteria</taxon>
        <taxon>Pseudomonadati</taxon>
        <taxon>Thermodesulfobacteriota</taxon>
        <taxon>Desulfobacteria</taxon>
        <taxon>Desulfobacterales</taxon>
        <taxon>Desulfobacteraceae</taxon>
        <taxon>Desulfobacter</taxon>
    </lineage>
</organism>